<dbReference type="InterPro" id="IPR055472">
    <property type="entry name" value="DUF7044"/>
</dbReference>
<evidence type="ECO:0000313" key="3">
    <source>
        <dbReference type="Proteomes" id="UP000299102"/>
    </source>
</evidence>
<name>A0A4C1WSV3_EUMVA</name>
<evidence type="ECO:0000313" key="2">
    <source>
        <dbReference type="EMBL" id="GBP54053.1"/>
    </source>
</evidence>
<dbReference type="PANTHER" id="PTHR22255:SF9">
    <property type="entry name" value="LP06548P"/>
    <property type="match status" value="1"/>
</dbReference>
<dbReference type="AlphaFoldDB" id="A0A4C1WSV3"/>
<dbReference type="Pfam" id="PF23071">
    <property type="entry name" value="DUF7044"/>
    <property type="match status" value="1"/>
</dbReference>
<dbReference type="Proteomes" id="UP000299102">
    <property type="component" value="Unassembled WGS sequence"/>
</dbReference>
<gene>
    <name evidence="2" type="ORF">EVAR_85356_1</name>
</gene>
<organism evidence="2 3">
    <name type="scientific">Eumeta variegata</name>
    <name type="common">Bagworm moth</name>
    <name type="synonym">Eumeta japonica</name>
    <dbReference type="NCBI Taxonomy" id="151549"/>
    <lineage>
        <taxon>Eukaryota</taxon>
        <taxon>Metazoa</taxon>
        <taxon>Ecdysozoa</taxon>
        <taxon>Arthropoda</taxon>
        <taxon>Hexapoda</taxon>
        <taxon>Insecta</taxon>
        <taxon>Pterygota</taxon>
        <taxon>Neoptera</taxon>
        <taxon>Endopterygota</taxon>
        <taxon>Lepidoptera</taxon>
        <taxon>Glossata</taxon>
        <taxon>Ditrysia</taxon>
        <taxon>Tineoidea</taxon>
        <taxon>Psychidae</taxon>
        <taxon>Oiketicinae</taxon>
        <taxon>Eumeta</taxon>
    </lineage>
</organism>
<dbReference type="EMBL" id="BGZK01000638">
    <property type="protein sequence ID" value="GBP54053.1"/>
    <property type="molecule type" value="Genomic_DNA"/>
</dbReference>
<dbReference type="PANTHER" id="PTHR22255">
    <property type="entry name" value="LP06548P"/>
    <property type="match status" value="1"/>
</dbReference>
<sequence>MIRLESELNEHVTFEHEGCAFPARWAGRWFQSGVIAPIAIDGDRLSTKGKCLSSEGDKFLIVDEKGCYRCVVMHEKHTNVLQYKETFCHRRDALPHLCSLITGDALLYSMFREGAAPAPCPLKGPFSFTYNSEREFLWPIPLYRPTFRSITSFPLHNALVTSLGLRVSMGGDDHLLSGGSHTRFLFEI</sequence>
<dbReference type="OrthoDB" id="9979716at2759"/>
<reference evidence="2 3" key="1">
    <citation type="journal article" date="2019" name="Commun. Biol.">
        <title>The bagworm genome reveals a unique fibroin gene that provides high tensile strength.</title>
        <authorList>
            <person name="Kono N."/>
            <person name="Nakamura H."/>
            <person name="Ohtoshi R."/>
            <person name="Tomita M."/>
            <person name="Numata K."/>
            <person name="Arakawa K."/>
        </authorList>
    </citation>
    <scope>NUCLEOTIDE SEQUENCE [LARGE SCALE GENOMIC DNA]</scope>
</reference>
<keyword evidence="3" id="KW-1185">Reference proteome</keyword>
<dbReference type="STRING" id="151549.A0A4C1WSV3"/>
<dbReference type="GO" id="GO:0061909">
    <property type="term" value="P:autophagosome-lysosome fusion"/>
    <property type="evidence" value="ECO:0007669"/>
    <property type="project" value="TreeGrafter"/>
</dbReference>
<evidence type="ECO:0000259" key="1">
    <source>
        <dbReference type="Pfam" id="PF23071"/>
    </source>
</evidence>
<protein>
    <recommendedName>
        <fullName evidence="1">DUF7044 domain-containing protein</fullName>
    </recommendedName>
</protein>
<feature type="domain" description="DUF7044" evidence="1">
    <location>
        <begin position="18"/>
        <end position="98"/>
    </location>
</feature>
<accession>A0A4C1WSV3</accession>
<proteinExistence type="predicted"/>
<comment type="caution">
    <text evidence="2">The sequence shown here is derived from an EMBL/GenBank/DDBJ whole genome shotgun (WGS) entry which is preliminary data.</text>
</comment>